<dbReference type="EMBL" id="JARIHO010000059">
    <property type="protein sequence ID" value="KAJ7318095.1"/>
    <property type="molecule type" value="Genomic_DNA"/>
</dbReference>
<comment type="subcellular location">
    <subcellularLocation>
        <location evidence="1">Mitochondrion matrix</location>
        <location evidence="1">Mitochondrion nucleoid</location>
    </subcellularLocation>
</comment>
<dbReference type="GO" id="GO:0036297">
    <property type="term" value="P:interstrand cross-link repair"/>
    <property type="evidence" value="ECO:0007669"/>
    <property type="project" value="TreeGrafter"/>
</dbReference>
<evidence type="ECO:0000256" key="3">
    <source>
        <dbReference type="ARBA" id="ARBA00013628"/>
    </source>
</evidence>
<keyword evidence="9" id="KW-1135">Mitochondrion nucleoid</keyword>
<proteinExistence type="inferred from homology"/>
<evidence type="ECO:0000256" key="5">
    <source>
        <dbReference type="ARBA" id="ARBA00022946"/>
    </source>
</evidence>
<evidence type="ECO:0000256" key="8">
    <source>
        <dbReference type="ARBA" id="ARBA00023204"/>
    </source>
</evidence>
<dbReference type="PANTHER" id="PTHR31404:SF0">
    <property type="entry name" value="MITOCHONDRIAL GENOME MAINTENANCE PROTEIN MGM101"/>
    <property type="match status" value="1"/>
</dbReference>
<dbReference type="InterPro" id="IPR009446">
    <property type="entry name" value="Mgm101"/>
</dbReference>
<evidence type="ECO:0000256" key="7">
    <source>
        <dbReference type="ARBA" id="ARBA00023128"/>
    </source>
</evidence>
<reference evidence="10" key="1">
    <citation type="submission" date="2023-03" db="EMBL/GenBank/DDBJ databases">
        <title>Massive genome expansion in bonnet fungi (Mycena s.s.) driven by repeated elements and novel gene families across ecological guilds.</title>
        <authorList>
            <consortium name="Lawrence Berkeley National Laboratory"/>
            <person name="Harder C.B."/>
            <person name="Miyauchi S."/>
            <person name="Viragh M."/>
            <person name="Kuo A."/>
            <person name="Thoen E."/>
            <person name="Andreopoulos B."/>
            <person name="Lu D."/>
            <person name="Skrede I."/>
            <person name="Drula E."/>
            <person name="Henrissat B."/>
            <person name="Morin E."/>
            <person name="Kohler A."/>
            <person name="Barry K."/>
            <person name="LaButti K."/>
            <person name="Morin E."/>
            <person name="Salamov A."/>
            <person name="Lipzen A."/>
            <person name="Mereny Z."/>
            <person name="Hegedus B."/>
            <person name="Baldrian P."/>
            <person name="Stursova M."/>
            <person name="Weitz H."/>
            <person name="Taylor A."/>
            <person name="Grigoriev I.V."/>
            <person name="Nagy L.G."/>
            <person name="Martin F."/>
            <person name="Kauserud H."/>
        </authorList>
    </citation>
    <scope>NUCLEOTIDE SEQUENCE</scope>
    <source>
        <strain evidence="10">CBHHK002</strain>
    </source>
</reference>
<organism evidence="10 11">
    <name type="scientific">Mycena albidolilacea</name>
    <dbReference type="NCBI Taxonomy" id="1033008"/>
    <lineage>
        <taxon>Eukaryota</taxon>
        <taxon>Fungi</taxon>
        <taxon>Dikarya</taxon>
        <taxon>Basidiomycota</taxon>
        <taxon>Agaricomycotina</taxon>
        <taxon>Agaricomycetes</taxon>
        <taxon>Agaricomycetidae</taxon>
        <taxon>Agaricales</taxon>
        <taxon>Marasmiineae</taxon>
        <taxon>Mycenaceae</taxon>
        <taxon>Mycena</taxon>
    </lineage>
</organism>
<sequence length="241" mass="26654">MASFAARVSFASRVSRRPFLASPALRYGLRASSTSAPAPAPANDLKVGSAETFPPSLPDLTLPADSTTTDWSKSYAGLSQQAFSKEIADVLLAPLDPVDIEIKPDGLIYLPEIKYRRVLNRAFGPGAWGLAPRSETNVGPKIVSREYALVCHGRLVAIARGEQEYFDPSGIPTATEACKSNALMRCSKDLGIASELWDPRFIREFKAKHCVEVFAEHIPTKKKKKMWRRKDQPKLSYPYQE</sequence>
<evidence type="ECO:0000256" key="1">
    <source>
        <dbReference type="ARBA" id="ARBA00004436"/>
    </source>
</evidence>
<keyword evidence="7" id="KW-0496">Mitochondrion</keyword>
<dbReference type="Pfam" id="PF06420">
    <property type="entry name" value="Mgm101p"/>
    <property type="match status" value="1"/>
</dbReference>
<protein>
    <recommendedName>
        <fullName evidence="3">Mitochondrial genome maintenance protein MGM101</fullName>
    </recommendedName>
</protein>
<comment type="caution">
    <text evidence="10">The sequence shown here is derived from an EMBL/GenBank/DDBJ whole genome shotgun (WGS) entry which is preliminary data.</text>
</comment>
<dbReference type="Proteomes" id="UP001218218">
    <property type="component" value="Unassembled WGS sequence"/>
</dbReference>
<evidence type="ECO:0000313" key="11">
    <source>
        <dbReference type="Proteomes" id="UP001218218"/>
    </source>
</evidence>
<dbReference type="PANTHER" id="PTHR31404">
    <property type="entry name" value="MITOCHONDRIAL GENOME MAINTENANCE PROTEIN MGM101"/>
    <property type="match status" value="1"/>
</dbReference>
<accession>A0AAD7EFG9</accession>
<evidence type="ECO:0000313" key="10">
    <source>
        <dbReference type="EMBL" id="KAJ7318095.1"/>
    </source>
</evidence>
<dbReference type="AlphaFoldDB" id="A0AAD7EFG9"/>
<comment type="similarity">
    <text evidence="2">Belongs to the MGM101 family.</text>
</comment>
<evidence type="ECO:0000256" key="9">
    <source>
        <dbReference type="ARBA" id="ARBA00023271"/>
    </source>
</evidence>
<dbReference type="GO" id="GO:0003697">
    <property type="term" value="F:single-stranded DNA binding"/>
    <property type="evidence" value="ECO:0007669"/>
    <property type="project" value="InterPro"/>
</dbReference>
<name>A0AAD7EFG9_9AGAR</name>
<keyword evidence="8" id="KW-0234">DNA repair</keyword>
<gene>
    <name evidence="10" type="ORF">DFH08DRAFT_789909</name>
</gene>
<keyword evidence="11" id="KW-1185">Reference proteome</keyword>
<dbReference type="GO" id="GO:0000262">
    <property type="term" value="C:mitochondrial chromosome"/>
    <property type="evidence" value="ECO:0007669"/>
    <property type="project" value="InterPro"/>
</dbReference>
<evidence type="ECO:0000256" key="4">
    <source>
        <dbReference type="ARBA" id="ARBA00022763"/>
    </source>
</evidence>
<keyword evidence="6" id="KW-0238">DNA-binding</keyword>
<evidence type="ECO:0000256" key="6">
    <source>
        <dbReference type="ARBA" id="ARBA00023125"/>
    </source>
</evidence>
<evidence type="ECO:0000256" key="2">
    <source>
        <dbReference type="ARBA" id="ARBA00007053"/>
    </source>
</evidence>
<keyword evidence="5" id="KW-0809">Transit peptide</keyword>
<dbReference type="GO" id="GO:0000725">
    <property type="term" value="P:recombinational repair"/>
    <property type="evidence" value="ECO:0007669"/>
    <property type="project" value="TreeGrafter"/>
</dbReference>
<keyword evidence="4" id="KW-0227">DNA damage</keyword>